<evidence type="ECO:0000256" key="1">
    <source>
        <dbReference type="ARBA" id="ARBA00004389"/>
    </source>
</evidence>
<keyword evidence="5 10" id="KW-0812">Transmembrane</keyword>
<keyword evidence="4 10" id="KW-0337">GPI-anchor biosynthesis</keyword>
<dbReference type="PANTHER" id="PTHR28650:SF1">
    <property type="entry name" value="PHOSPHATIDYLINOSITOL-GLYCAN BIOSYNTHESIS CLASS X PROTEIN"/>
    <property type="match status" value="1"/>
</dbReference>
<evidence type="ECO:0000256" key="8">
    <source>
        <dbReference type="ARBA" id="ARBA00023136"/>
    </source>
</evidence>
<dbReference type="InterPro" id="IPR013233">
    <property type="entry name" value="PIG-X/PBN1"/>
</dbReference>
<protein>
    <recommendedName>
        <fullName evidence="10">Protein PBN1</fullName>
    </recommendedName>
</protein>
<organism evidence="11 12">
    <name type="scientific">Helicostylum pulchrum</name>
    <dbReference type="NCBI Taxonomy" id="562976"/>
    <lineage>
        <taxon>Eukaryota</taxon>
        <taxon>Fungi</taxon>
        <taxon>Fungi incertae sedis</taxon>
        <taxon>Mucoromycota</taxon>
        <taxon>Mucoromycotina</taxon>
        <taxon>Mucoromycetes</taxon>
        <taxon>Mucorales</taxon>
        <taxon>Mucorineae</taxon>
        <taxon>Mucoraceae</taxon>
        <taxon>Helicostylum</taxon>
    </lineage>
</organism>
<evidence type="ECO:0000256" key="6">
    <source>
        <dbReference type="ARBA" id="ARBA00022824"/>
    </source>
</evidence>
<dbReference type="Proteomes" id="UP001476247">
    <property type="component" value="Unassembled WGS sequence"/>
</dbReference>
<comment type="pathway">
    <text evidence="2 10">Glycolipid biosynthesis; glycosylphosphatidylinositol-anchor biosynthesis.</text>
</comment>
<dbReference type="EMBL" id="BAABUJ010000006">
    <property type="protein sequence ID" value="GAA5796615.1"/>
    <property type="molecule type" value="Genomic_DNA"/>
</dbReference>
<comment type="similarity">
    <text evidence="3 10">Belongs to the PIGX family.</text>
</comment>
<dbReference type="SMART" id="SM00780">
    <property type="entry name" value="PIG-X"/>
    <property type="match status" value="1"/>
</dbReference>
<gene>
    <name evidence="11" type="ORF">HPULCUR_001988</name>
</gene>
<comment type="subcellular location">
    <subcellularLocation>
        <location evidence="1 10">Endoplasmic reticulum membrane</location>
        <topology evidence="1 10">Single-pass membrane protein</topology>
    </subcellularLocation>
</comment>
<proteinExistence type="inferred from homology"/>
<evidence type="ECO:0000256" key="10">
    <source>
        <dbReference type="RuleBase" id="RU366056"/>
    </source>
</evidence>
<evidence type="ECO:0000256" key="2">
    <source>
        <dbReference type="ARBA" id="ARBA00004687"/>
    </source>
</evidence>
<evidence type="ECO:0000313" key="11">
    <source>
        <dbReference type="EMBL" id="GAA5796615.1"/>
    </source>
</evidence>
<name>A0ABP9XQJ9_9FUNG</name>
<feature type="transmembrane region" description="Helical" evidence="10">
    <location>
        <begin position="199"/>
        <end position="220"/>
    </location>
</feature>
<keyword evidence="9" id="KW-0325">Glycoprotein</keyword>
<sequence length="239" mass="26986">MNKKVVRENSEKEPEPAFIPTSKKMAQVHSELQAASSLHPKIITTINTEDNDKSDCHLDVVYVLPASVFVDPYQLQDLEATLGKATVFGEHDLELPLEKVNEPRGSIVFLRPNQPLSSFQLELPFHLRYQQPSLERDHQVITIEAPYAGWTCGDYKWPPISNSLITPYQNMESAFTKLIHDTTPLTLSVPIGKVQDAAIVTYGTFGTVVLCTVWIARSVFVSLKKRRRLEAKGKRRKSE</sequence>
<keyword evidence="6 10" id="KW-0256">Endoplasmic reticulum</keyword>
<evidence type="ECO:0000256" key="9">
    <source>
        <dbReference type="ARBA" id="ARBA00023180"/>
    </source>
</evidence>
<reference evidence="11 12" key="1">
    <citation type="submission" date="2024-04" db="EMBL/GenBank/DDBJ databases">
        <title>genome sequences of Mucor flavus KT1a and Helicostylum pulchrum KT1b strains isolation_sourced from the surface of a dry-aged beef.</title>
        <authorList>
            <person name="Toyotome T."/>
            <person name="Hosono M."/>
            <person name="Torimaru M."/>
            <person name="Fukuda K."/>
            <person name="Mikami N."/>
        </authorList>
    </citation>
    <scope>NUCLEOTIDE SEQUENCE [LARGE SCALE GENOMIC DNA]</scope>
    <source>
        <strain evidence="11 12">KT1b</strain>
    </source>
</reference>
<evidence type="ECO:0000256" key="4">
    <source>
        <dbReference type="ARBA" id="ARBA00022502"/>
    </source>
</evidence>
<evidence type="ECO:0000313" key="12">
    <source>
        <dbReference type="Proteomes" id="UP001476247"/>
    </source>
</evidence>
<dbReference type="InterPro" id="IPR040039">
    <property type="entry name" value="PIGX"/>
</dbReference>
<comment type="caution">
    <text evidence="11">The sequence shown here is derived from an EMBL/GenBank/DDBJ whole genome shotgun (WGS) entry which is preliminary data.</text>
</comment>
<dbReference type="PANTHER" id="PTHR28650">
    <property type="entry name" value="PHOSPHATIDYLINOSITOL-GLYCAN BIOSYNTHESIS CLASS X PROTEIN"/>
    <property type="match status" value="1"/>
</dbReference>
<keyword evidence="7 10" id="KW-1133">Transmembrane helix</keyword>
<evidence type="ECO:0000256" key="3">
    <source>
        <dbReference type="ARBA" id="ARBA00010345"/>
    </source>
</evidence>
<keyword evidence="12" id="KW-1185">Reference proteome</keyword>
<accession>A0ABP9XQJ9</accession>
<comment type="function">
    <text evidence="10">Required for proper folding and/or the stability of a subset of proteins in the endoplasmic reticulum. Component of glycosylphosphatidylinositol-mannosyltransferase 1 which transfers the first of the 4 mannoses in the GPI-anchor precursors during GPI-anchor biosynthesis. Probably acts by stabilizing the mannosyltransferase GPI14.</text>
</comment>
<evidence type="ECO:0000256" key="5">
    <source>
        <dbReference type="ARBA" id="ARBA00022692"/>
    </source>
</evidence>
<dbReference type="Pfam" id="PF08320">
    <property type="entry name" value="PIG-X"/>
    <property type="match status" value="1"/>
</dbReference>
<keyword evidence="8 10" id="KW-0472">Membrane</keyword>
<evidence type="ECO:0000256" key="7">
    <source>
        <dbReference type="ARBA" id="ARBA00022989"/>
    </source>
</evidence>